<name>A0AAV7Z516_9EUKA</name>
<organism evidence="2 3">
    <name type="scientific">Anaeramoeba flamelloides</name>
    <dbReference type="NCBI Taxonomy" id="1746091"/>
    <lineage>
        <taxon>Eukaryota</taxon>
        <taxon>Metamonada</taxon>
        <taxon>Anaeramoebidae</taxon>
        <taxon>Anaeramoeba</taxon>
    </lineage>
</organism>
<feature type="compositionally biased region" description="Acidic residues" evidence="1">
    <location>
        <begin position="72"/>
        <end position="86"/>
    </location>
</feature>
<accession>A0AAV7Z516</accession>
<sequence>MGIFVSCCKKKNQKQRKEKKKLNQTIDPSNSEQEITDLTNISDSNFIDDPDNNLPFSNNSNDNSISQKEIGTEIETDEEFEEEFVH</sequence>
<dbReference type="Proteomes" id="UP001146793">
    <property type="component" value="Unassembled WGS sequence"/>
</dbReference>
<feature type="compositionally biased region" description="Polar residues" evidence="1">
    <location>
        <begin position="23"/>
        <end position="45"/>
    </location>
</feature>
<gene>
    <name evidence="2" type="ORF">M0812_19245</name>
</gene>
<evidence type="ECO:0000313" key="3">
    <source>
        <dbReference type="Proteomes" id="UP001146793"/>
    </source>
</evidence>
<evidence type="ECO:0000313" key="2">
    <source>
        <dbReference type="EMBL" id="KAJ3437172.1"/>
    </source>
</evidence>
<evidence type="ECO:0000256" key="1">
    <source>
        <dbReference type="SAM" id="MobiDB-lite"/>
    </source>
</evidence>
<dbReference type="AlphaFoldDB" id="A0AAV7Z516"/>
<feature type="compositionally biased region" description="Low complexity" evidence="1">
    <location>
        <begin position="52"/>
        <end position="64"/>
    </location>
</feature>
<protein>
    <submittedName>
        <fullName evidence="2">Uncharacterized protein</fullName>
    </submittedName>
</protein>
<dbReference type="EMBL" id="JANTQA010000036">
    <property type="protein sequence ID" value="KAJ3437172.1"/>
    <property type="molecule type" value="Genomic_DNA"/>
</dbReference>
<reference evidence="2" key="1">
    <citation type="submission" date="2022-08" db="EMBL/GenBank/DDBJ databases">
        <title>Novel sulphate-reducing endosymbionts in the free-living metamonad Anaeramoeba.</title>
        <authorList>
            <person name="Jerlstrom-Hultqvist J."/>
            <person name="Cepicka I."/>
            <person name="Gallot-Lavallee L."/>
            <person name="Salas-Leiva D."/>
            <person name="Curtis B.A."/>
            <person name="Zahonova K."/>
            <person name="Pipaliya S."/>
            <person name="Dacks J."/>
            <person name="Roger A.J."/>
        </authorList>
    </citation>
    <scope>NUCLEOTIDE SEQUENCE</scope>
    <source>
        <strain evidence="2">Busselton2</strain>
    </source>
</reference>
<comment type="caution">
    <text evidence="2">The sequence shown here is derived from an EMBL/GenBank/DDBJ whole genome shotgun (WGS) entry which is preliminary data.</text>
</comment>
<feature type="region of interest" description="Disordered" evidence="1">
    <location>
        <begin position="16"/>
        <end position="86"/>
    </location>
</feature>
<proteinExistence type="predicted"/>